<dbReference type="GO" id="GO:0046872">
    <property type="term" value="F:metal ion binding"/>
    <property type="evidence" value="ECO:0007669"/>
    <property type="project" value="UniProtKB-KW"/>
</dbReference>
<keyword evidence="7" id="KW-0597">Phosphoprotein</keyword>
<keyword evidence="12" id="KW-0547">Nucleotide-binding</keyword>
<dbReference type="InterPro" id="IPR001344">
    <property type="entry name" value="Chloro_AB-bd_pln"/>
</dbReference>
<dbReference type="AlphaFoldDB" id="A0AAD3SKS2"/>
<evidence type="ECO:0000256" key="4">
    <source>
        <dbReference type="ARBA" id="ARBA00022494"/>
    </source>
</evidence>
<feature type="active site" description="Glycyl thioester intermediate" evidence="23">
    <location>
        <position position="120"/>
    </location>
</feature>
<evidence type="ECO:0000256" key="14">
    <source>
        <dbReference type="ARBA" id="ARBA00022836"/>
    </source>
</evidence>
<keyword evidence="19 24" id="KW-0157">Chromophore</keyword>
<comment type="subcellular location">
    <subcellularLocation>
        <location evidence="2">Plastid</location>
        <location evidence="2">Chloroplast thylakoid membrane</location>
        <topology evidence="2">Multi-pass membrane protein</topology>
    </subcellularLocation>
</comment>
<feature type="domain" description="UBC core" evidence="26">
    <location>
        <begin position="35"/>
        <end position="181"/>
    </location>
</feature>
<feature type="binding site" evidence="22">
    <location>
        <position position="386"/>
    </location>
    <ligand>
        <name>chlorophyll a</name>
        <dbReference type="ChEBI" id="CHEBI:58416"/>
        <label>1</label>
    </ligand>
</feature>
<dbReference type="SMART" id="SM00212">
    <property type="entry name" value="UBCc"/>
    <property type="match status" value="1"/>
</dbReference>
<dbReference type="PROSITE" id="PS50127">
    <property type="entry name" value="UBC_2"/>
    <property type="match status" value="1"/>
</dbReference>
<feature type="binding site" evidence="22">
    <location>
        <position position="280"/>
    </location>
    <ligand>
        <name>chlorophyll a</name>
        <dbReference type="ChEBI" id="CHEBI:58416"/>
        <label>1</label>
    </ligand>
</feature>
<keyword evidence="17" id="KW-0809">Transit peptide</keyword>
<feature type="binding site" evidence="22">
    <location>
        <position position="380"/>
    </location>
    <ligand>
        <name>chlorophyll a</name>
        <dbReference type="ChEBI" id="CHEBI:58416"/>
        <label>1</label>
    </ligand>
</feature>
<dbReference type="FunFam" id="3.10.110.10:FF:000047">
    <property type="entry name" value="ubiquitin-conjugating enzyme E2 20"/>
    <property type="match status" value="1"/>
</dbReference>
<keyword evidence="8 24" id="KW-0934">Plastid</keyword>
<dbReference type="GO" id="GO:0009522">
    <property type="term" value="C:photosystem I"/>
    <property type="evidence" value="ECO:0007669"/>
    <property type="project" value="UniProtKB-KW"/>
</dbReference>
<keyword evidence="20 24" id="KW-0793">Thylakoid</keyword>
<feature type="binding site" evidence="22">
    <location>
        <position position="414"/>
    </location>
    <ligand>
        <name>chlorophyll a</name>
        <dbReference type="ChEBI" id="CHEBI:58416"/>
        <label>1</label>
    </ligand>
</feature>
<reference evidence="27" key="1">
    <citation type="submission" date="2023-05" db="EMBL/GenBank/DDBJ databases">
        <title>Nepenthes gracilis genome sequencing.</title>
        <authorList>
            <person name="Fukushima K."/>
        </authorList>
    </citation>
    <scope>NUCLEOTIDE SEQUENCE</scope>
    <source>
        <strain evidence="27">SING2019-196</strain>
    </source>
</reference>
<keyword evidence="21" id="KW-0472">Membrane</keyword>
<keyword evidence="15" id="KW-0067">ATP-binding</keyword>
<keyword evidence="28" id="KW-1185">Reference proteome</keyword>
<dbReference type="GO" id="GO:0009765">
    <property type="term" value="P:photosynthesis, light harvesting"/>
    <property type="evidence" value="ECO:0007669"/>
    <property type="project" value="InterPro"/>
</dbReference>
<dbReference type="PANTHER" id="PTHR21649">
    <property type="entry name" value="CHLOROPHYLL A/B BINDING PROTEIN"/>
    <property type="match status" value="1"/>
</dbReference>
<feature type="binding site" evidence="22">
    <location>
        <position position="398"/>
    </location>
    <ligand>
        <name>chlorophyll a</name>
        <dbReference type="ChEBI" id="CHEBI:58416"/>
        <label>1</label>
    </ligand>
</feature>
<dbReference type="GO" id="GO:0005524">
    <property type="term" value="F:ATP binding"/>
    <property type="evidence" value="ECO:0007669"/>
    <property type="project" value="UniProtKB-KW"/>
</dbReference>
<evidence type="ECO:0000256" key="16">
    <source>
        <dbReference type="ARBA" id="ARBA00022842"/>
    </source>
</evidence>
<keyword evidence="13" id="KW-0833">Ubl conjugation pathway</keyword>
<feature type="binding site" evidence="22">
    <location>
        <position position="277"/>
    </location>
    <ligand>
        <name>chlorophyll a</name>
        <dbReference type="ChEBI" id="CHEBI:58416"/>
        <label>1</label>
    </ligand>
</feature>
<feature type="compositionally biased region" description="Polar residues" evidence="25">
    <location>
        <begin position="9"/>
        <end position="35"/>
    </location>
</feature>
<keyword evidence="18" id="KW-1133">Transmembrane helix</keyword>
<keyword evidence="10" id="KW-0812">Transmembrane</keyword>
<evidence type="ECO:0000256" key="1">
    <source>
        <dbReference type="ARBA" id="ARBA00003803"/>
    </source>
</evidence>
<feature type="region of interest" description="Disordered" evidence="25">
    <location>
        <begin position="1"/>
        <end position="35"/>
    </location>
</feature>
<evidence type="ECO:0000256" key="7">
    <source>
        <dbReference type="ARBA" id="ARBA00022553"/>
    </source>
</evidence>
<evidence type="ECO:0000256" key="12">
    <source>
        <dbReference type="ARBA" id="ARBA00022741"/>
    </source>
</evidence>
<organism evidence="27 28">
    <name type="scientific">Nepenthes gracilis</name>
    <name type="common">Slender pitcher plant</name>
    <dbReference type="NCBI Taxonomy" id="150966"/>
    <lineage>
        <taxon>Eukaryota</taxon>
        <taxon>Viridiplantae</taxon>
        <taxon>Streptophyta</taxon>
        <taxon>Embryophyta</taxon>
        <taxon>Tracheophyta</taxon>
        <taxon>Spermatophyta</taxon>
        <taxon>Magnoliopsida</taxon>
        <taxon>eudicotyledons</taxon>
        <taxon>Gunneridae</taxon>
        <taxon>Pentapetalae</taxon>
        <taxon>Caryophyllales</taxon>
        <taxon>Nepenthaceae</taxon>
        <taxon>Nepenthes</taxon>
    </lineage>
</organism>
<evidence type="ECO:0000256" key="11">
    <source>
        <dbReference type="ARBA" id="ARBA00022723"/>
    </source>
</evidence>
<dbReference type="Gene3D" id="3.10.110.10">
    <property type="entry name" value="Ubiquitin Conjugating Enzyme"/>
    <property type="match status" value="1"/>
</dbReference>
<evidence type="ECO:0000256" key="22">
    <source>
        <dbReference type="PIRSR" id="PIRSR601344-1"/>
    </source>
</evidence>
<proteinExistence type="inferred from homology"/>
<dbReference type="GO" id="GO:0016740">
    <property type="term" value="F:transferase activity"/>
    <property type="evidence" value="ECO:0007669"/>
    <property type="project" value="UniProtKB-KW"/>
</dbReference>
<dbReference type="InterPro" id="IPR023313">
    <property type="entry name" value="UBQ-conjugating_AS"/>
</dbReference>
<evidence type="ECO:0000256" key="15">
    <source>
        <dbReference type="ARBA" id="ARBA00022840"/>
    </source>
</evidence>
<keyword evidence="14 24" id="KW-0603">Photosystem I</keyword>
<evidence type="ECO:0000256" key="18">
    <source>
        <dbReference type="ARBA" id="ARBA00022989"/>
    </source>
</evidence>
<keyword evidence="6 24" id="KW-0602">Photosynthesis</keyword>
<keyword evidence="16" id="KW-0460">Magnesium</keyword>
<feature type="binding site" description="axial binding residue" evidence="22">
    <location>
        <position position="282"/>
    </location>
    <ligand>
        <name>chlorophyll b</name>
        <dbReference type="ChEBI" id="CHEBI:61721"/>
        <label>1</label>
    </ligand>
    <ligandPart>
        <name>Mg</name>
        <dbReference type="ChEBI" id="CHEBI:25107"/>
    </ligandPart>
</feature>
<evidence type="ECO:0000256" key="10">
    <source>
        <dbReference type="ARBA" id="ARBA00022692"/>
    </source>
</evidence>
<evidence type="ECO:0000313" key="27">
    <source>
        <dbReference type="EMBL" id="GMH13323.1"/>
    </source>
</evidence>
<dbReference type="EMBL" id="BSYO01000012">
    <property type="protein sequence ID" value="GMH13323.1"/>
    <property type="molecule type" value="Genomic_DNA"/>
</dbReference>
<gene>
    <name evidence="27" type="ORF">Nepgr_015164</name>
</gene>
<dbReference type="Gene3D" id="1.10.3460.10">
    <property type="entry name" value="Chlorophyll a/b binding protein domain"/>
    <property type="match status" value="1"/>
</dbReference>
<dbReference type="Proteomes" id="UP001279734">
    <property type="component" value="Unassembled WGS sequence"/>
</dbReference>
<evidence type="ECO:0000256" key="19">
    <source>
        <dbReference type="ARBA" id="ARBA00022991"/>
    </source>
</evidence>
<dbReference type="Pfam" id="PF00504">
    <property type="entry name" value="Chloroa_b-bind"/>
    <property type="match status" value="1"/>
</dbReference>
<evidence type="ECO:0000256" key="17">
    <source>
        <dbReference type="ARBA" id="ARBA00022946"/>
    </source>
</evidence>
<evidence type="ECO:0000256" key="21">
    <source>
        <dbReference type="ARBA" id="ARBA00023136"/>
    </source>
</evidence>
<evidence type="ECO:0000256" key="23">
    <source>
        <dbReference type="PROSITE-ProRule" id="PRU10133"/>
    </source>
</evidence>
<dbReference type="SUPFAM" id="SSF103511">
    <property type="entry name" value="Chlorophyll a-b binding protein"/>
    <property type="match status" value="1"/>
</dbReference>
<protein>
    <recommendedName>
        <fullName evidence="24">Chlorophyll a-b binding protein, chloroplastic</fullName>
    </recommendedName>
</protein>
<evidence type="ECO:0000313" key="28">
    <source>
        <dbReference type="Proteomes" id="UP001279734"/>
    </source>
</evidence>
<evidence type="ECO:0000256" key="5">
    <source>
        <dbReference type="ARBA" id="ARBA00022528"/>
    </source>
</evidence>
<keyword evidence="5 24" id="KW-0150">Chloroplast</keyword>
<accession>A0AAD3SKS2</accession>
<keyword evidence="9" id="KW-0808">Transferase</keyword>
<evidence type="ECO:0000259" key="26">
    <source>
        <dbReference type="PROSITE" id="PS50127"/>
    </source>
</evidence>
<dbReference type="InterPro" id="IPR016135">
    <property type="entry name" value="UBQ-conjugating_enzyme/RWD"/>
</dbReference>
<dbReference type="GO" id="GO:0009523">
    <property type="term" value="C:photosystem II"/>
    <property type="evidence" value="ECO:0007669"/>
    <property type="project" value="UniProtKB-KW"/>
</dbReference>
<feature type="binding site" evidence="22">
    <location>
        <position position="384"/>
    </location>
    <ligand>
        <name>chlorophyll a</name>
        <dbReference type="ChEBI" id="CHEBI:58416"/>
        <label>1</label>
    </ligand>
</feature>
<evidence type="ECO:0000256" key="24">
    <source>
        <dbReference type="RuleBase" id="RU363080"/>
    </source>
</evidence>
<dbReference type="InterPro" id="IPR022796">
    <property type="entry name" value="Chloroa_b-bind"/>
</dbReference>
<evidence type="ECO:0000256" key="2">
    <source>
        <dbReference type="ARBA" id="ARBA00004454"/>
    </source>
</evidence>
<comment type="caution">
    <text evidence="27">The sequence shown here is derived from an EMBL/GenBank/DDBJ whole genome shotgun (WGS) entry which is preliminary data.</text>
</comment>
<keyword evidence="24" id="KW-0604">Photosystem II</keyword>
<name>A0AAD3SKS2_NEPGR</name>
<dbReference type="GO" id="GO:0009535">
    <property type="term" value="C:chloroplast thylakoid membrane"/>
    <property type="evidence" value="ECO:0007669"/>
    <property type="project" value="UniProtKB-SubCell"/>
</dbReference>
<keyword evidence="4 22" id="KW-0148">Chlorophyll</keyword>
<dbReference type="CDD" id="cd23791">
    <property type="entry name" value="UBCc_UBE2C"/>
    <property type="match status" value="1"/>
</dbReference>
<comment type="function">
    <text evidence="1 24">The light-harvesting complex (LHC) functions as a light receptor, it captures and delivers excitation energy to photosystems with which it is closely associated.</text>
</comment>
<dbReference type="GO" id="GO:0016168">
    <property type="term" value="F:chlorophyll binding"/>
    <property type="evidence" value="ECO:0007669"/>
    <property type="project" value="UniProtKB-KW"/>
</dbReference>
<evidence type="ECO:0000256" key="20">
    <source>
        <dbReference type="ARBA" id="ARBA00023078"/>
    </source>
</evidence>
<dbReference type="FunFam" id="1.10.3460.10:FF:000004">
    <property type="entry name" value="Chlorophyll a-b binding protein, chloroplastic"/>
    <property type="match status" value="1"/>
</dbReference>
<comment type="similarity">
    <text evidence="3 24">Belongs to the light-harvesting chlorophyll a/b-binding (LHC) protein family.</text>
</comment>
<evidence type="ECO:0000256" key="9">
    <source>
        <dbReference type="ARBA" id="ARBA00022679"/>
    </source>
</evidence>
<feature type="binding site" evidence="22">
    <location>
        <position position="381"/>
    </location>
    <ligand>
        <name>chlorophyll a</name>
        <dbReference type="ChEBI" id="CHEBI:58416"/>
        <label>1</label>
    </ligand>
</feature>
<evidence type="ECO:0000256" key="13">
    <source>
        <dbReference type="ARBA" id="ARBA00022786"/>
    </source>
</evidence>
<dbReference type="SUPFAM" id="SSF54495">
    <property type="entry name" value="UBC-like"/>
    <property type="match status" value="1"/>
</dbReference>
<dbReference type="InterPro" id="IPR000608">
    <property type="entry name" value="UBC"/>
</dbReference>
<evidence type="ECO:0000256" key="6">
    <source>
        <dbReference type="ARBA" id="ARBA00022531"/>
    </source>
</evidence>
<keyword evidence="11" id="KW-0479">Metal-binding</keyword>
<evidence type="ECO:0000256" key="8">
    <source>
        <dbReference type="ARBA" id="ARBA00022640"/>
    </source>
</evidence>
<evidence type="ECO:0000256" key="25">
    <source>
        <dbReference type="SAM" id="MobiDB-lite"/>
    </source>
</evidence>
<dbReference type="PROSITE" id="PS00183">
    <property type="entry name" value="UBC_1"/>
    <property type="match status" value="1"/>
</dbReference>
<evidence type="ECO:0000256" key="3">
    <source>
        <dbReference type="ARBA" id="ARBA00007259"/>
    </source>
</evidence>
<sequence>MEVRRESSADNSSTPRQSSSLKQPKHSPSSVDTSSVTQRLQKELMSLMMSSGDLGVSAFPQGESIFTWIGTIEGGKGTMYEGLSYKLSLHFPVDYPFKPPQVRFETICFHPNVDQFGNICLDILQDKWSSAYDVRTILLSIQSLLGEPNNESPLNSYAAALWSNKEEYRKKVQKQYFAGGIILINSFNSKMASNALMSCGIAAVFPSSLSSSKSKFAAALPLPNYAATSYRISMSAEWMPGQPRPPHLDGSAPGDFGFDPLGLGEVPENLERFKESELIHCRWAMLAVPGILVPEALGLGNWVKAQEWAAIPGGQATYLGNPVPWGNLPTILVIEFLAIAFVEHQRSMEKDPEKKKYPGGAFDPLGYSKDPKKFEEYKVKEIKNGRLALLAFVGFCVQQSAYPGTGPLENLATHLADPWHKNIGDVLIPRSLLP</sequence>
<dbReference type="Pfam" id="PF00179">
    <property type="entry name" value="UQ_con"/>
    <property type="match status" value="1"/>
</dbReference>